<evidence type="ECO:0000256" key="1">
    <source>
        <dbReference type="SAM" id="Phobius"/>
    </source>
</evidence>
<gene>
    <name evidence="3" type="ORF">SAMN04488008_101382</name>
</gene>
<dbReference type="RefSeq" id="WP_091619164.1">
    <property type="nucleotide sequence ID" value="NZ_FNZN01000001.1"/>
</dbReference>
<dbReference type="AlphaFoldDB" id="A0A1H7GKC1"/>
<dbReference type="InterPro" id="IPR025698">
    <property type="entry name" value="2TM_dom"/>
</dbReference>
<dbReference type="Pfam" id="PF13239">
    <property type="entry name" value="2TM"/>
    <property type="match status" value="1"/>
</dbReference>
<protein>
    <submittedName>
        <fullName evidence="3">2TM domain-containing protein</fullName>
    </submittedName>
</protein>
<dbReference type="EMBL" id="FNZN01000001">
    <property type="protein sequence ID" value="SEK38538.1"/>
    <property type="molecule type" value="Genomic_DNA"/>
</dbReference>
<dbReference type="OrthoDB" id="1495672at2"/>
<keyword evidence="1" id="KW-0812">Transmembrane</keyword>
<dbReference type="STRING" id="228957.SAMN04488008_101382"/>
<keyword evidence="1" id="KW-1133">Transmembrane helix</keyword>
<dbReference type="Proteomes" id="UP000198990">
    <property type="component" value="Unassembled WGS sequence"/>
</dbReference>
<proteinExistence type="predicted"/>
<name>A0A1H7GKC1_9FLAO</name>
<sequence length="121" mass="14375">MEQNQGFDDRKAMKNSVLSKYERAKIKVASIRGFYYHSIVFIFINLMLFILRHKFTFILINKSALGNPEFLEWIDWNVFGTTIVWGIILAIHGIRVLGEFSLRVRIWEERQIQKYMNSNSN</sequence>
<evidence type="ECO:0000259" key="2">
    <source>
        <dbReference type="Pfam" id="PF13239"/>
    </source>
</evidence>
<feature type="domain" description="2TM" evidence="2">
    <location>
        <begin position="22"/>
        <end position="117"/>
    </location>
</feature>
<keyword evidence="4" id="KW-1185">Reference proteome</keyword>
<organism evidence="3 4">
    <name type="scientific">Maribacter orientalis</name>
    <dbReference type="NCBI Taxonomy" id="228957"/>
    <lineage>
        <taxon>Bacteria</taxon>
        <taxon>Pseudomonadati</taxon>
        <taxon>Bacteroidota</taxon>
        <taxon>Flavobacteriia</taxon>
        <taxon>Flavobacteriales</taxon>
        <taxon>Flavobacteriaceae</taxon>
        <taxon>Maribacter</taxon>
    </lineage>
</organism>
<evidence type="ECO:0000313" key="3">
    <source>
        <dbReference type="EMBL" id="SEK38538.1"/>
    </source>
</evidence>
<feature type="transmembrane region" description="Helical" evidence="1">
    <location>
        <begin position="33"/>
        <end position="53"/>
    </location>
</feature>
<keyword evidence="1" id="KW-0472">Membrane</keyword>
<accession>A0A1H7GKC1</accession>
<feature type="transmembrane region" description="Helical" evidence="1">
    <location>
        <begin position="73"/>
        <end position="97"/>
    </location>
</feature>
<evidence type="ECO:0000313" key="4">
    <source>
        <dbReference type="Proteomes" id="UP000198990"/>
    </source>
</evidence>
<reference evidence="4" key="1">
    <citation type="submission" date="2016-10" db="EMBL/GenBank/DDBJ databases">
        <authorList>
            <person name="Varghese N."/>
            <person name="Submissions S."/>
        </authorList>
    </citation>
    <scope>NUCLEOTIDE SEQUENCE [LARGE SCALE GENOMIC DNA]</scope>
    <source>
        <strain evidence="4">DSM 16471</strain>
    </source>
</reference>